<feature type="region of interest" description="Disordered" evidence="1">
    <location>
        <begin position="142"/>
        <end position="171"/>
    </location>
</feature>
<dbReference type="AlphaFoldDB" id="A0A5N6NSR7"/>
<feature type="compositionally biased region" description="Polar residues" evidence="1">
    <location>
        <begin position="10"/>
        <end position="58"/>
    </location>
</feature>
<comment type="caution">
    <text evidence="2">The sequence shown here is derived from an EMBL/GenBank/DDBJ whole genome shotgun (WGS) entry which is preliminary data.</text>
</comment>
<organism evidence="2 3">
    <name type="scientific">Mikania micrantha</name>
    <name type="common">bitter vine</name>
    <dbReference type="NCBI Taxonomy" id="192012"/>
    <lineage>
        <taxon>Eukaryota</taxon>
        <taxon>Viridiplantae</taxon>
        <taxon>Streptophyta</taxon>
        <taxon>Embryophyta</taxon>
        <taxon>Tracheophyta</taxon>
        <taxon>Spermatophyta</taxon>
        <taxon>Magnoliopsida</taxon>
        <taxon>eudicotyledons</taxon>
        <taxon>Gunneridae</taxon>
        <taxon>Pentapetalae</taxon>
        <taxon>asterids</taxon>
        <taxon>campanulids</taxon>
        <taxon>Asterales</taxon>
        <taxon>Asteraceae</taxon>
        <taxon>Asteroideae</taxon>
        <taxon>Heliantheae alliance</taxon>
        <taxon>Eupatorieae</taxon>
        <taxon>Mikania</taxon>
    </lineage>
</organism>
<dbReference type="Proteomes" id="UP000326396">
    <property type="component" value="Linkage Group LG17"/>
</dbReference>
<feature type="region of interest" description="Disordered" evidence="1">
    <location>
        <begin position="1"/>
        <end position="61"/>
    </location>
</feature>
<keyword evidence="3" id="KW-1185">Reference proteome</keyword>
<proteinExistence type="predicted"/>
<sequence>MITDQDARPPTTTTDFHVQPSSSTAGNTPFSFTKSLSQTPSPMTPTNINSSGTNSTPESRLAAALGRAAAAAAAITTTNPLLRTLSDADSSANQTTTTTPPKVPRNNPLRRSLSDTITTICEPTQKIGTKNPLHRTFSDTITSDYQQPLKTPRVSSSPQSSSEKQSPQSEMMLKKVEDMVKEIEHRCWEIMQDEHVEDEVPQPQEQDECVGVERLKNGDLRFELSCSCGKRFEMLIKHNGYCFYRLT</sequence>
<name>A0A5N6NSR7_9ASTR</name>
<feature type="compositionally biased region" description="Low complexity" evidence="1">
    <location>
        <begin position="155"/>
        <end position="170"/>
    </location>
</feature>
<evidence type="ECO:0000313" key="2">
    <source>
        <dbReference type="EMBL" id="KAD5317173.1"/>
    </source>
</evidence>
<feature type="compositionally biased region" description="Polar residues" evidence="1">
    <location>
        <begin position="85"/>
        <end position="100"/>
    </location>
</feature>
<accession>A0A5N6NSR7</accession>
<dbReference type="EMBL" id="SZYD01000009">
    <property type="protein sequence ID" value="KAD5317173.1"/>
    <property type="molecule type" value="Genomic_DNA"/>
</dbReference>
<protein>
    <submittedName>
        <fullName evidence="2">Uncharacterized protein</fullName>
    </submittedName>
</protein>
<dbReference type="OrthoDB" id="1289445at2759"/>
<feature type="region of interest" description="Disordered" evidence="1">
    <location>
        <begin position="85"/>
        <end position="112"/>
    </location>
</feature>
<evidence type="ECO:0000313" key="3">
    <source>
        <dbReference type="Proteomes" id="UP000326396"/>
    </source>
</evidence>
<reference evidence="2 3" key="1">
    <citation type="submission" date="2019-05" db="EMBL/GenBank/DDBJ databases">
        <title>Mikania micrantha, genome provides insights into the molecular mechanism of rapid growth.</title>
        <authorList>
            <person name="Liu B."/>
        </authorList>
    </citation>
    <scope>NUCLEOTIDE SEQUENCE [LARGE SCALE GENOMIC DNA]</scope>
    <source>
        <strain evidence="2">NLD-2019</strain>
        <tissue evidence="2">Leaf</tissue>
    </source>
</reference>
<gene>
    <name evidence="2" type="ORF">E3N88_17119</name>
</gene>
<evidence type="ECO:0000256" key="1">
    <source>
        <dbReference type="SAM" id="MobiDB-lite"/>
    </source>
</evidence>